<keyword evidence="6" id="KW-1185">Reference proteome</keyword>
<feature type="region of interest" description="Disordered" evidence="3">
    <location>
        <begin position="87"/>
        <end position="108"/>
    </location>
</feature>
<dbReference type="EMBL" id="CAJPWZ010002592">
    <property type="protein sequence ID" value="CAG2241641.1"/>
    <property type="molecule type" value="Genomic_DNA"/>
</dbReference>
<sequence>MSPEIVSAIVIAVLAILLCIGIISFLIFLCFKIVHHHKRLNDLEEQLDKLKTQLQVSAVTKQDEYTILDESKLRHKEPIHDSAIELRGASGNSSDNAQPTSGHSSLSSFKGPRYTIKIRKETAKYVRKEITNVYGNVLPDSQVVAIAQRYYKEKTNSSDLVGIDDMDITNQKEEKEIINTRQSVIFEGRPTSMMMDLDELPDSNRLNEQGVFVHKMIGKSGGDLQLLGIKLEIPDGALKNNTQITLGITWDISAYPELTKSQALLSPVVVCQPSIDFEKPVRLSFPHCAVNHELHWKLTVLCNKSNLHGNDSAWNEIEQNGVHKMEITEHHVVLFLKHFTLYTLAGESVEGKTAAKAVKLLAFTSRFQMDQMFTVRIYCINNYIDESSPEMMNIIKATKDMKEADAPQPLFIHDNGEDVVVELSKLSNGWENDGLISKTIDFESIWHCLAPNCKYLFHPTEMSSTKIVCDFTYYQPSDKELQPKKRTLKIADEYKDQSSLALKRNLTKDRKQMKSLILKLDPKSDMDYTMLAEKIGYQPEEIRWLEEQKGLKSPTEIILQKWIDDGHQLIDLEHYFSDMEREDCVSVLCVKGAQHKQ</sequence>
<dbReference type="SUPFAM" id="SSF47986">
    <property type="entry name" value="DEATH domain"/>
    <property type="match status" value="1"/>
</dbReference>
<keyword evidence="1" id="KW-0393">Immunoglobulin domain</keyword>
<dbReference type="OrthoDB" id="6065502at2759"/>
<dbReference type="GO" id="GO:0005042">
    <property type="term" value="F:netrin receptor activity"/>
    <property type="evidence" value="ECO:0007669"/>
    <property type="project" value="UniProtKB-UniRule"/>
</dbReference>
<evidence type="ECO:0000313" key="6">
    <source>
        <dbReference type="Proteomes" id="UP000683360"/>
    </source>
</evidence>
<evidence type="ECO:0000256" key="2">
    <source>
        <dbReference type="SAM" id="Coils"/>
    </source>
</evidence>
<dbReference type="InterPro" id="IPR011029">
    <property type="entry name" value="DEATH-like_dom_sf"/>
</dbReference>
<dbReference type="InterPro" id="IPR037936">
    <property type="entry name" value="UNC5A-D"/>
</dbReference>
<organism evidence="5 6">
    <name type="scientific">Mytilus edulis</name>
    <name type="common">Blue mussel</name>
    <dbReference type="NCBI Taxonomy" id="6550"/>
    <lineage>
        <taxon>Eukaryota</taxon>
        <taxon>Metazoa</taxon>
        <taxon>Spiralia</taxon>
        <taxon>Lophotrochozoa</taxon>
        <taxon>Mollusca</taxon>
        <taxon>Bivalvia</taxon>
        <taxon>Autobranchia</taxon>
        <taxon>Pteriomorphia</taxon>
        <taxon>Mytilida</taxon>
        <taxon>Mytiloidea</taxon>
        <taxon>Mytilidae</taxon>
        <taxon>Mytilinae</taxon>
        <taxon>Mytilus</taxon>
    </lineage>
</organism>
<dbReference type="Gene3D" id="1.10.533.10">
    <property type="entry name" value="Death Domain, Fas"/>
    <property type="match status" value="1"/>
</dbReference>
<dbReference type="InterPro" id="IPR000488">
    <property type="entry name" value="Death_dom"/>
</dbReference>
<feature type="coiled-coil region" evidence="2">
    <location>
        <begin position="33"/>
        <end position="60"/>
    </location>
</feature>
<accession>A0A8S3UH69</accession>
<comment type="subcellular location">
    <subcellularLocation>
        <location evidence="1">Cell membrane</location>
        <topology evidence="1">Single-pass type I membrane protein</topology>
    </subcellularLocation>
</comment>
<keyword evidence="2" id="KW-0175">Coiled coil</keyword>
<comment type="similarity">
    <text evidence="1">Belongs to the unc-5 family.</text>
</comment>
<dbReference type="Gene3D" id="2.60.220.30">
    <property type="match status" value="1"/>
</dbReference>
<evidence type="ECO:0000313" key="5">
    <source>
        <dbReference type="EMBL" id="CAG2241641.1"/>
    </source>
</evidence>
<feature type="compositionally biased region" description="Polar residues" evidence="3">
    <location>
        <begin position="90"/>
        <end position="108"/>
    </location>
</feature>
<keyword evidence="1" id="KW-1133">Transmembrane helix</keyword>
<dbReference type="AlphaFoldDB" id="A0A8S3UH69"/>
<comment type="caution">
    <text evidence="5">The sequence shown here is derived from an EMBL/GenBank/DDBJ whole genome shotgun (WGS) entry which is preliminary data.</text>
</comment>
<gene>
    <name evidence="5" type="ORF">MEDL_53878</name>
</gene>
<evidence type="ECO:0000256" key="3">
    <source>
        <dbReference type="SAM" id="MobiDB-lite"/>
    </source>
</evidence>
<comment type="function">
    <text evidence="1">Receptor for netrin required for axon guidance. Mediates axon repulsion of neuronal growth cones in the developing nervous system upon ligand binding.</text>
</comment>
<proteinExistence type="inferred from homology"/>
<protein>
    <recommendedName>
        <fullName evidence="1">Netrin receptor UNC5</fullName>
    </recommendedName>
</protein>
<keyword evidence="1" id="KW-0472">Membrane</keyword>
<dbReference type="PANTHER" id="PTHR12582">
    <property type="entry name" value="NETRIN RECEPTOR UNC5"/>
    <property type="match status" value="1"/>
</dbReference>
<reference evidence="5" key="1">
    <citation type="submission" date="2021-03" db="EMBL/GenBank/DDBJ databases">
        <authorList>
            <person name="Bekaert M."/>
        </authorList>
    </citation>
    <scope>NUCLEOTIDE SEQUENCE</scope>
</reference>
<dbReference type="GO" id="GO:0005886">
    <property type="term" value="C:plasma membrane"/>
    <property type="evidence" value="ECO:0007669"/>
    <property type="project" value="UniProtKB-SubCell"/>
</dbReference>
<dbReference type="SMART" id="SM00218">
    <property type="entry name" value="ZU5"/>
    <property type="match status" value="1"/>
</dbReference>
<keyword evidence="1" id="KW-0675">Receptor</keyword>
<dbReference type="PANTHER" id="PTHR12582:SF41">
    <property type="entry name" value="UNC5C-LIKE PROTEIN"/>
    <property type="match status" value="1"/>
</dbReference>
<feature type="transmembrane region" description="Helical" evidence="1">
    <location>
        <begin position="6"/>
        <end position="31"/>
    </location>
</feature>
<keyword evidence="1" id="KW-0812">Transmembrane</keyword>
<evidence type="ECO:0000259" key="4">
    <source>
        <dbReference type="SMART" id="SM00218"/>
    </source>
</evidence>
<dbReference type="Pfam" id="PF00791">
    <property type="entry name" value="ZU5"/>
    <property type="match status" value="1"/>
</dbReference>
<dbReference type="InterPro" id="IPR000906">
    <property type="entry name" value="ZU5_dom"/>
</dbReference>
<name>A0A8S3UH69_MYTED</name>
<dbReference type="Proteomes" id="UP000683360">
    <property type="component" value="Unassembled WGS sequence"/>
</dbReference>
<dbReference type="Pfam" id="PF00531">
    <property type="entry name" value="Death"/>
    <property type="match status" value="1"/>
</dbReference>
<feature type="domain" description="ZU5" evidence="4">
    <location>
        <begin position="209"/>
        <end position="307"/>
    </location>
</feature>
<evidence type="ECO:0000256" key="1">
    <source>
        <dbReference type="RuleBase" id="RU367033"/>
    </source>
</evidence>
<keyword evidence="1" id="KW-0217">Developmental protein</keyword>